<sequence>MTVGSKMKQTLATLNWIQGTLRIYADTSETAEEKNTFEKSIKVTQQIITDLQFRVKTLEFEEPQYKGL</sequence>
<keyword evidence="2" id="KW-1185">Reference proteome</keyword>
<evidence type="ECO:0000313" key="1">
    <source>
        <dbReference type="EMBL" id="MFL0248149.1"/>
    </source>
</evidence>
<protein>
    <submittedName>
        <fullName evidence="1">DUF1657 domain-containing protein</fullName>
    </submittedName>
</protein>
<dbReference type="RefSeq" id="WP_406770579.1">
    <property type="nucleotide sequence ID" value="NZ_JBJHZZ010000013.1"/>
</dbReference>
<gene>
    <name evidence="1" type="ORF">ACJDUG_14405</name>
</gene>
<evidence type="ECO:0000313" key="2">
    <source>
        <dbReference type="Proteomes" id="UP001623591"/>
    </source>
</evidence>
<organism evidence="1 2">
    <name type="scientific">Candidatus Clostridium stratigraminis</name>
    <dbReference type="NCBI Taxonomy" id="3381661"/>
    <lineage>
        <taxon>Bacteria</taxon>
        <taxon>Bacillati</taxon>
        <taxon>Bacillota</taxon>
        <taxon>Clostridia</taxon>
        <taxon>Eubacteriales</taxon>
        <taxon>Clostridiaceae</taxon>
        <taxon>Clostridium</taxon>
    </lineage>
</organism>
<accession>A0ABW8T6G7</accession>
<dbReference type="InterPro" id="IPR012452">
    <property type="entry name" value="DUF1657"/>
</dbReference>
<proteinExistence type="predicted"/>
<dbReference type="Pfam" id="PF07870">
    <property type="entry name" value="DUF1657"/>
    <property type="match status" value="1"/>
</dbReference>
<dbReference type="EMBL" id="JBJHZZ010000013">
    <property type="protein sequence ID" value="MFL0248149.1"/>
    <property type="molecule type" value="Genomic_DNA"/>
</dbReference>
<reference evidence="1 2" key="1">
    <citation type="submission" date="2024-11" db="EMBL/GenBank/DDBJ databases">
        <authorList>
            <person name="Heng Y.C."/>
            <person name="Lim A.C.H."/>
            <person name="Lee J.K.Y."/>
            <person name="Kittelmann S."/>
        </authorList>
    </citation>
    <scope>NUCLEOTIDE SEQUENCE [LARGE SCALE GENOMIC DNA]</scope>
    <source>
        <strain evidence="1 2">WILCCON 0185</strain>
    </source>
</reference>
<dbReference type="Proteomes" id="UP001623591">
    <property type="component" value="Unassembled WGS sequence"/>
</dbReference>
<name>A0ABW8T6G7_9CLOT</name>
<comment type="caution">
    <text evidence="1">The sequence shown here is derived from an EMBL/GenBank/DDBJ whole genome shotgun (WGS) entry which is preliminary data.</text>
</comment>